<name>A0ABU1FG38_9MICO</name>
<dbReference type="RefSeq" id="WP_310519432.1">
    <property type="nucleotide sequence ID" value="NZ_BAABBS010000001.1"/>
</dbReference>
<gene>
    <name evidence="1" type="ORF">RH861_01405</name>
</gene>
<proteinExistence type="predicted"/>
<sequence>MTAPIDATAAAHVAALTTRRAEALERELYALRVLRAEIQQLRPGLLLDRLDGWHAGAADHYAERVRDIRLALAGTEHVMHDAEHALAAGVDALRRRGAAS</sequence>
<evidence type="ECO:0000313" key="2">
    <source>
        <dbReference type="Proteomes" id="UP001260072"/>
    </source>
</evidence>
<comment type="caution">
    <text evidence="1">The sequence shown here is derived from an EMBL/GenBank/DDBJ whole genome shotgun (WGS) entry which is preliminary data.</text>
</comment>
<dbReference type="EMBL" id="JAVKGS010000001">
    <property type="protein sequence ID" value="MDR5690714.1"/>
    <property type="molecule type" value="Genomic_DNA"/>
</dbReference>
<dbReference type="Proteomes" id="UP001260072">
    <property type="component" value="Unassembled WGS sequence"/>
</dbReference>
<organism evidence="1 2">
    <name type="scientific">Agromyces indicus</name>
    <dbReference type="NCBI Taxonomy" id="758919"/>
    <lineage>
        <taxon>Bacteria</taxon>
        <taxon>Bacillati</taxon>
        <taxon>Actinomycetota</taxon>
        <taxon>Actinomycetes</taxon>
        <taxon>Micrococcales</taxon>
        <taxon>Microbacteriaceae</taxon>
        <taxon>Agromyces</taxon>
    </lineage>
</organism>
<reference evidence="2" key="1">
    <citation type="submission" date="2023-07" db="EMBL/GenBank/DDBJ databases">
        <title>Description of three actinobacteria isolated from air of manufacturing shop in a pharmaceutical factory.</title>
        <authorList>
            <person name="Zhang D.-F."/>
        </authorList>
    </citation>
    <scope>NUCLEOTIDE SEQUENCE [LARGE SCALE GENOMIC DNA]</scope>
    <source>
        <strain evidence="2">CCTCC AB 2011122</strain>
    </source>
</reference>
<evidence type="ECO:0000313" key="1">
    <source>
        <dbReference type="EMBL" id="MDR5690714.1"/>
    </source>
</evidence>
<protein>
    <submittedName>
        <fullName evidence="1">Uncharacterized protein</fullName>
    </submittedName>
</protein>
<keyword evidence="2" id="KW-1185">Reference proteome</keyword>
<accession>A0ABU1FG38</accession>